<dbReference type="InterPro" id="IPR050100">
    <property type="entry name" value="TRAFAC_GTPase_members"/>
</dbReference>
<organism evidence="8 9">
    <name type="scientific">Stackebrandtia albiflava</name>
    <dbReference type="NCBI Taxonomy" id="406432"/>
    <lineage>
        <taxon>Bacteria</taxon>
        <taxon>Bacillati</taxon>
        <taxon>Actinomycetota</taxon>
        <taxon>Actinomycetes</taxon>
        <taxon>Glycomycetales</taxon>
        <taxon>Glycomycetaceae</taxon>
        <taxon>Stackebrandtia</taxon>
    </lineage>
</organism>
<evidence type="ECO:0000256" key="6">
    <source>
        <dbReference type="ARBA" id="ARBA00023134"/>
    </source>
</evidence>
<keyword evidence="4" id="KW-0547">Nucleotide-binding</keyword>
<evidence type="ECO:0000256" key="3">
    <source>
        <dbReference type="ARBA" id="ARBA00022695"/>
    </source>
</evidence>
<accession>A0A562V3J4</accession>
<keyword evidence="3" id="KW-0548">Nucleotidyltransferase</keyword>
<dbReference type="GO" id="GO:0006790">
    <property type="term" value="P:sulfur compound metabolic process"/>
    <property type="evidence" value="ECO:0007669"/>
    <property type="project" value="InterPro"/>
</dbReference>
<evidence type="ECO:0000256" key="2">
    <source>
        <dbReference type="ARBA" id="ARBA00022679"/>
    </source>
</evidence>
<dbReference type="InterPro" id="IPR009001">
    <property type="entry name" value="Transl_elong_EF1A/Init_IF2_C"/>
</dbReference>
<sequence length="421" mass="46952">MSDTTELLRFATAGSVDDGKSTLIGRLLYDTKSLFDDQWDAVETVSRARGDEYTDLALLTDGLRAEREQGITIDVAYRYFATPRRKFIIADTPGHIQYTRNMVTGASTADLALILVDARKGLVEQSRRHAFLCSLLRVPHLVLCVNKMDLVDYSQEVFDRIAAEFTAFATKLDIPDLTIIPISALEGDNVVSRSPRMAWYEGTSLLHHLENVHIASDRNLVDVRFPVQYVIRPHSNSNHDYRGYAGQVASGVMKPGDEVMVLPSGFTTTIASIETADGPVAEAFPPMSVTVRLTDELDVSRGDLICRPNNRPEVAQDVEAMICWMDEKQPLQRGRKYAIAHTTRSARTMVKELHYRLDVNTLHRDEGADSLTLNEIGRVRLRTTLPLLCDEYRRNRATGGFIIIDEATNRTVGAGIVVEAA</sequence>
<dbReference type="GO" id="GO:0005525">
    <property type="term" value="F:GTP binding"/>
    <property type="evidence" value="ECO:0007669"/>
    <property type="project" value="UniProtKB-KW"/>
</dbReference>
<dbReference type="InterPro" id="IPR027417">
    <property type="entry name" value="P-loop_NTPase"/>
</dbReference>
<dbReference type="SUPFAM" id="SSF52540">
    <property type="entry name" value="P-loop containing nucleoside triphosphate hydrolases"/>
    <property type="match status" value="1"/>
</dbReference>
<keyword evidence="6" id="KW-0342">GTP-binding</keyword>
<dbReference type="Pfam" id="PF22594">
    <property type="entry name" value="GTP-eEF1A_C"/>
    <property type="match status" value="1"/>
</dbReference>
<dbReference type="SUPFAM" id="SSF50465">
    <property type="entry name" value="EF-Tu/eEF-1alpha/eIF2-gamma C-terminal domain"/>
    <property type="match status" value="1"/>
</dbReference>
<protein>
    <recommendedName>
        <fullName evidence="1">sulfate adenylyltransferase</fullName>
        <ecNumber evidence="1">2.7.7.4</ecNumber>
    </recommendedName>
</protein>
<dbReference type="InterPro" id="IPR044138">
    <property type="entry name" value="CysN_II"/>
</dbReference>
<evidence type="ECO:0000256" key="1">
    <source>
        <dbReference type="ARBA" id="ARBA00012391"/>
    </source>
</evidence>
<dbReference type="AlphaFoldDB" id="A0A562V3J4"/>
<keyword evidence="5" id="KW-0067">ATP-binding</keyword>
<feature type="domain" description="Tr-type G" evidence="7">
    <location>
        <begin position="5"/>
        <end position="234"/>
    </location>
</feature>
<evidence type="ECO:0000256" key="5">
    <source>
        <dbReference type="ARBA" id="ARBA00022840"/>
    </source>
</evidence>
<dbReference type="NCBIfam" id="NF003478">
    <property type="entry name" value="PRK05124.1"/>
    <property type="match status" value="1"/>
</dbReference>
<dbReference type="NCBIfam" id="TIGR02034">
    <property type="entry name" value="CysN"/>
    <property type="match status" value="1"/>
</dbReference>
<dbReference type="OrthoDB" id="9804504at2"/>
<dbReference type="InterPro" id="IPR041757">
    <property type="entry name" value="CysN_GTP-bd"/>
</dbReference>
<dbReference type="Proteomes" id="UP000321617">
    <property type="component" value="Unassembled WGS sequence"/>
</dbReference>
<dbReference type="FunFam" id="3.40.50.300:FF:000119">
    <property type="entry name" value="Sulfate adenylyltransferase subunit 1"/>
    <property type="match status" value="1"/>
</dbReference>
<dbReference type="Gene3D" id="2.40.30.10">
    <property type="entry name" value="Translation factors"/>
    <property type="match status" value="2"/>
</dbReference>
<dbReference type="Pfam" id="PF00009">
    <property type="entry name" value="GTP_EFTU"/>
    <property type="match status" value="1"/>
</dbReference>
<dbReference type="GO" id="GO:0004781">
    <property type="term" value="F:sulfate adenylyltransferase (ATP) activity"/>
    <property type="evidence" value="ECO:0007669"/>
    <property type="project" value="UniProtKB-EC"/>
</dbReference>
<dbReference type="PRINTS" id="PR00315">
    <property type="entry name" value="ELONGATNFCT"/>
</dbReference>
<dbReference type="PROSITE" id="PS51722">
    <property type="entry name" value="G_TR_2"/>
    <property type="match status" value="1"/>
</dbReference>
<evidence type="ECO:0000256" key="4">
    <source>
        <dbReference type="ARBA" id="ARBA00022741"/>
    </source>
</evidence>
<evidence type="ECO:0000313" key="9">
    <source>
        <dbReference type="Proteomes" id="UP000321617"/>
    </source>
</evidence>
<comment type="caution">
    <text evidence="8">The sequence shown here is derived from an EMBL/GenBank/DDBJ whole genome shotgun (WGS) entry which is preliminary data.</text>
</comment>
<dbReference type="CDD" id="cd04166">
    <property type="entry name" value="CysN_ATPS"/>
    <property type="match status" value="1"/>
</dbReference>
<dbReference type="GO" id="GO:0005524">
    <property type="term" value="F:ATP binding"/>
    <property type="evidence" value="ECO:0007669"/>
    <property type="project" value="UniProtKB-KW"/>
</dbReference>
<proteinExistence type="predicted"/>
<dbReference type="InterPro" id="IPR000795">
    <property type="entry name" value="T_Tr_GTP-bd_dom"/>
</dbReference>
<dbReference type="Gene3D" id="3.40.50.300">
    <property type="entry name" value="P-loop containing nucleotide triphosphate hydrolases"/>
    <property type="match status" value="1"/>
</dbReference>
<dbReference type="InterPro" id="IPR009000">
    <property type="entry name" value="Transl_B-barrel_sf"/>
</dbReference>
<dbReference type="InterPro" id="IPR011779">
    <property type="entry name" value="SO4_adenylTrfase_lsu"/>
</dbReference>
<dbReference type="SUPFAM" id="SSF50447">
    <property type="entry name" value="Translation proteins"/>
    <property type="match status" value="1"/>
</dbReference>
<keyword evidence="2" id="KW-0808">Transferase</keyword>
<dbReference type="EC" id="2.7.7.4" evidence="1"/>
<dbReference type="CDD" id="cd04095">
    <property type="entry name" value="CysN_NoDQ_III"/>
    <property type="match status" value="1"/>
</dbReference>
<reference evidence="8 9" key="1">
    <citation type="journal article" date="2013" name="Stand. Genomic Sci.">
        <title>Genomic Encyclopedia of Type Strains, Phase I: The one thousand microbial genomes (KMG-I) project.</title>
        <authorList>
            <person name="Kyrpides N.C."/>
            <person name="Woyke T."/>
            <person name="Eisen J.A."/>
            <person name="Garrity G."/>
            <person name="Lilburn T.G."/>
            <person name="Beck B.J."/>
            <person name="Whitman W.B."/>
            <person name="Hugenholtz P."/>
            <person name="Klenk H.P."/>
        </authorList>
    </citation>
    <scope>NUCLEOTIDE SEQUENCE [LARGE SCALE GENOMIC DNA]</scope>
    <source>
        <strain evidence="8 9">DSM 45044</strain>
    </source>
</reference>
<dbReference type="PROSITE" id="PS00301">
    <property type="entry name" value="G_TR_1"/>
    <property type="match status" value="1"/>
</dbReference>
<dbReference type="InterPro" id="IPR031157">
    <property type="entry name" value="G_TR_CS"/>
</dbReference>
<evidence type="ECO:0000313" key="8">
    <source>
        <dbReference type="EMBL" id="TWJ12446.1"/>
    </source>
</evidence>
<keyword evidence="9" id="KW-1185">Reference proteome</keyword>
<dbReference type="RefSeq" id="WP_147139572.1">
    <property type="nucleotide sequence ID" value="NZ_BAABIJ010000002.1"/>
</dbReference>
<gene>
    <name evidence="8" type="ORF">LX16_3204</name>
</gene>
<name>A0A562V3J4_9ACTN</name>
<dbReference type="PANTHER" id="PTHR23115">
    <property type="entry name" value="TRANSLATION FACTOR"/>
    <property type="match status" value="1"/>
</dbReference>
<dbReference type="EMBL" id="VLLL01000006">
    <property type="protein sequence ID" value="TWJ12446.1"/>
    <property type="molecule type" value="Genomic_DNA"/>
</dbReference>
<dbReference type="GO" id="GO:0003924">
    <property type="term" value="F:GTPase activity"/>
    <property type="evidence" value="ECO:0007669"/>
    <property type="project" value="InterPro"/>
</dbReference>
<dbReference type="CDD" id="cd03695">
    <property type="entry name" value="CysN_NodQ_II"/>
    <property type="match status" value="1"/>
</dbReference>
<dbReference type="InterPro" id="IPR044139">
    <property type="entry name" value="CysN_NoDQ_III"/>
</dbReference>
<evidence type="ECO:0000259" key="7">
    <source>
        <dbReference type="PROSITE" id="PS51722"/>
    </source>
</evidence>
<dbReference type="InterPro" id="IPR054696">
    <property type="entry name" value="GTP-eEF1A_C"/>
</dbReference>